<protein>
    <recommendedName>
        <fullName evidence="2">LysM domain-containing protein</fullName>
    </recommendedName>
</protein>
<proteinExistence type="predicted"/>
<evidence type="ECO:0000313" key="4">
    <source>
        <dbReference type="Proteomes" id="UP000427906"/>
    </source>
</evidence>
<dbReference type="Pfam" id="PF01476">
    <property type="entry name" value="LysM"/>
    <property type="match status" value="3"/>
</dbReference>
<evidence type="ECO:0000256" key="1">
    <source>
        <dbReference type="SAM" id="SignalP"/>
    </source>
</evidence>
<dbReference type="InterPro" id="IPR023346">
    <property type="entry name" value="Lysozyme-like_dom_sf"/>
</dbReference>
<dbReference type="CDD" id="cd00118">
    <property type="entry name" value="LysM"/>
    <property type="match status" value="2"/>
</dbReference>
<evidence type="ECO:0000259" key="2">
    <source>
        <dbReference type="PROSITE" id="PS51782"/>
    </source>
</evidence>
<dbReference type="SUPFAM" id="SSF54106">
    <property type="entry name" value="LysM domain"/>
    <property type="match status" value="1"/>
</dbReference>
<dbReference type="OrthoDB" id="9815002at2"/>
<name>A0A5K7YQX8_9BACT</name>
<sequence length="678" mass="75966">MTHKRVTIWIVIVSALLGVFISSGHAAGEPFPQYEVIEPNVSFWIKIYSEYSTRQAVVHDSLRLDVVYRVIDLEPAGQRGARKINRERMKTASRRYAAILNRLADDPLTKDADCRRVAALFGPQATAGTFRHARSRVRCQIGQRDRFRDGLARSGAYIDRMRAILKANGVPGDLAYLPHVESSFNTHATSKFGAAGMWQFTRSTGKRFMTVDYVLDERRDPITATHSAARLLKENYDRLGSWPLAVTAYNHGAAGMQRAKAAHGGYPEIFTAYKGRTFKFASRNFYSEFLAARRVASDYRSYFGDLALAAPLPSRSVSLDGYAALADLCRHFQVSPEVVRGMNPALRPPVFSGQKYIPRGYVLNLPGRNESGGAHLAEIPADMLKKRQKPSRFYTVQRGDTAGKIARMHQVKLDDLILANGLDRRATVYARQTLRIPQTGQSARMPAATMRPAPKEPRGRAAAAVSTNPPFVAPSDLPVESHLARYRRSGPAPADLLAMDDHIPEAALNDWMHRGTVAPPGGIDTNVDFYRISRVKQQAVGIVRVEVEETLGHYAEWAGVSASRIRRLNRLPFGRALHLNQQIKIPLGIVTARDFEARRHEFHKRMQEDFYAAYQVGELQRYRVQPGDSYWTLCREKFDLPLWLLRRYNTGVNLAALKIHQPLTIPAVERVAEAGPDA</sequence>
<dbReference type="InterPro" id="IPR018392">
    <property type="entry name" value="LysM"/>
</dbReference>
<feature type="signal peptide" evidence="1">
    <location>
        <begin position="1"/>
        <end position="26"/>
    </location>
</feature>
<feature type="chain" id="PRO_5024379834" description="LysM domain-containing protein" evidence="1">
    <location>
        <begin position="27"/>
        <end position="678"/>
    </location>
</feature>
<dbReference type="PANTHER" id="PTHR33734:SF22">
    <property type="entry name" value="MEMBRANE-BOUND LYTIC MUREIN TRANSGLYCOSYLASE D"/>
    <property type="match status" value="1"/>
</dbReference>
<dbReference type="PROSITE" id="PS51782">
    <property type="entry name" value="LYSM"/>
    <property type="match status" value="2"/>
</dbReference>
<dbReference type="SMART" id="SM00257">
    <property type="entry name" value="LysM"/>
    <property type="match status" value="3"/>
</dbReference>
<keyword evidence="4" id="KW-1185">Reference proteome</keyword>
<keyword evidence="1" id="KW-0732">Signal</keyword>
<dbReference type="PANTHER" id="PTHR33734">
    <property type="entry name" value="LYSM DOMAIN-CONTAINING GPI-ANCHORED PROTEIN 2"/>
    <property type="match status" value="1"/>
</dbReference>
<dbReference type="RefSeq" id="WP_155316831.1">
    <property type="nucleotide sequence ID" value="NZ_AP021874.1"/>
</dbReference>
<dbReference type="Proteomes" id="UP000427906">
    <property type="component" value="Chromosome"/>
</dbReference>
<dbReference type="InterPro" id="IPR036779">
    <property type="entry name" value="LysM_dom_sf"/>
</dbReference>
<dbReference type="EMBL" id="AP021874">
    <property type="protein sequence ID" value="BBO68704.1"/>
    <property type="molecule type" value="Genomic_DNA"/>
</dbReference>
<dbReference type="Gene3D" id="1.10.530.10">
    <property type="match status" value="1"/>
</dbReference>
<dbReference type="AlphaFoldDB" id="A0A5K7YQX8"/>
<feature type="domain" description="LysM" evidence="2">
    <location>
        <begin position="392"/>
        <end position="436"/>
    </location>
</feature>
<dbReference type="SUPFAM" id="SSF53955">
    <property type="entry name" value="Lysozyme-like"/>
    <property type="match status" value="1"/>
</dbReference>
<feature type="domain" description="LysM" evidence="2">
    <location>
        <begin position="620"/>
        <end position="665"/>
    </location>
</feature>
<dbReference type="InterPro" id="IPR008258">
    <property type="entry name" value="Transglycosylase_SLT_dom_1"/>
</dbReference>
<organism evidence="3 4">
    <name type="scientific">Desulfosarcina alkanivorans</name>
    <dbReference type="NCBI Taxonomy" id="571177"/>
    <lineage>
        <taxon>Bacteria</taxon>
        <taxon>Pseudomonadati</taxon>
        <taxon>Thermodesulfobacteriota</taxon>
        <taxon>Desulfobacteria</taxon>
        <taxon>Desulfobacterales</taxon>
        <taxon>Desulfosarcinaceae</taxon>
        <taxon>Desulfosarcina</taxon>
    </lineage>
</organism>
<accession>A0A5K7YQX8</accession>
<dbReference type="CDD" id="cd16894">
    <property type="entry name" value="MltD-like"/>
    <property type="match status" value="1"/>
</dbReference>
<evidence type="ECO:0000313" key="3">
    <source>
        <dbReference type="EMBL" id="BBO68704.1"/>
    </source>
</evidence>
<gene>
    <name evidence="3" type="ORF">DSCA_26340</name>
</gene>
<reference evidence="3 4" key="1">
    <citation type="submission" date="2019-11" db="EMBL/GenBank/DDBJ databases">
        <title>Comparative genomics of hydrocarbon-degrading Desulfosarcina strains.</title>
        <authorList>
            <person name="Watanabe M."/>
            <person name="Kojima H."/>
            <person name="Fukui M."/>
        </authorList>
    </citation>
    <scope>NUCLEOTIDE SEQUENCE [LARGE SCALE GENOMIC DNA]</scope>
    <source>
        <strain evidence="3 4">PL12</strain>
    </source>
</reference>
<dbReference type="Gene3D" id="3.10.350.10">
    <property type="entry name" value="LysM domain"/>
    <property type="match status" value="2"/>
</dbReference>
<dbReference type="Pfam" id="PF01464">
    <property type="entry name" value="SLT"/>
    <property type="match status" value="1"/>
</dbReference>
<dbReference type="KEGG" id="dalk:DSCA_26340"/>